<evidence type="ECO:0000313" key="2">
    <source>
        <dbReference type="Proteomes" id="UP000238479"/>
    </source>
</evidence>
<dbReference type="EMBL" id="PDCK01000044">
    <property type="protein sequence ID" value="PRQ24771.1"/>
    <property type="molecule type" value="Genomic_DNA"/>
</dbReference>
<keyword evidence="2" id="KW-1185">Reference proteome</keyword>
<name>A0A2P6PS90_ROSCH</name>
<sequence length="179" mass="20271">MLLSDHPLPPSHAVCLKKDENSSPIWSKLLIENSLLCLLSFAVLRVGKSPVSPPSVVRLHPFVVSFLSLVSALDLFMSLSLSIFHCSCPIVHQISRSTIKSHILLHLKHITLSSSSEFSLFPQPLHFQPLVYRQRPVHLTSHMKIAAVPANHRRLWTSPDQFFVLFLLFFLSLQFRCGE</sequence>
<gene>
    <name evidence="1" type="ORF">RchiOBHm_Chr6g0276131</name>
</gene>
<reference evidence="1 2" key="1">
    <citation type="journal article" date="2018" name="Nat. Genet.">
        <title>The Rosa genome provides new insights in the design of modern roses.</title>
        <authorList>
            <person name="Bendahmane M."/>
        </authorList>
    </citation>
    <scope>NUCLEOTIDE SEQUENCE [LARGE SCALE GENOMIC DNA]</scope>
    <source>
        <strain evidence="2">cv. Old Blush</strain>
    </source>
</reference>
<comment type="caution">
    <text evidence="1">The sequence shown here is derived from an EMBL/GenBank/DDBJ whole genome shotgun (WGS) entry which is preliminary data.</text>
</comment>
<evidence type="ECO:0000313" key="1">
    <source>
        <dbReference type="EMBL" id="PRQ24771.1"/>
    </source>
</evidence>
<protein>
    <submittedName>
        <fullName evidence="1">Uncharacterized protein</fullName>
    </submittedName>
</protein>
<proteinExistence type="predicted"/>
<dbReference type="AlphaFoldDB" id="A0A2P6PS90"/>
<dbReference type="Gramene" id="PRQ24771">
    <property type="protein sequence ID" value="PRQ24771"/>
    <property type="gene ID" value="RchiOBHm_Chr6g0276131"/>
</dbReference>
<accession>A0A2P6PS90</accession>
<dbReference type="Proteomes" id="UP000238479">
    <property type="component" value="Chromosome 6"/>
</dbReference>
<organism evidence="1 2">
    <name type="scientific">Rosa chinensis</name>
    <name type="common">China rose</name>
    <dbReference type="NCBI Taxonomy" id="74649"/>
    <lineage>
        <taxon>Eukaryota</taxon>
        <taxon>Viridiplantae</taxon>
        <taxon>Streptophyta</taxon>
        <taxon>Embryophyta</taxon>
        <taxon>Tracheophyta</taxon>
        <taxon>Spermatophyta</taxon>
        <taxon>Magnoliopsida</taxon>
        <taxon>eudicotyledons</taxon>
        <taxon>Gunneridae</taxon>
        <taxon>Pentapetalae</taxon>
        <taxon>rosids</taxon>
        <taxon>fabids</taxon>
        <taxon>Rosales</taxon>
        <taxon>Rosaceae</taxon>
        <taxon>Rosoideae</taxon>
        <taxon>Rosoideae incertae sedis</taxon>
        <taxon>Rosa</taxon>
    </lineage>
</organism>